<dbReference type="eggNOG" id="ENOG502QZI0">
    <property type="taxonomic scope" value="Eukaryota"/>
</dbReference>
<feature type="region of interest" description="Disordered" evidence="1">
    <location>
        <begin position="379"/>
        <end position="411"/>
    </location>
</feature>
<feature type="compositionally biased region" description="Polar residues" evidence="1">
    <location>
        <begin position="1449"/>
        <end position="1460"/>
    </location>
</feature>
<dbReference type="InParanoid" id="F0V716"/>
<dbReference type="OrthoDB" id="331673at2759"/>
<feature type="compositionally biased region" description="Basic and acidic residues" evidence="1">
    <location>
        <begin position="2187"/>
        <end position="2198"/>
    </location>
</feature>
<reference evidence="2" key="2">
    <citation type="submission" date="2011-03" db="EMBL/GenBank/DDBJ databases">
        <title>Comparative genomics and transcriptomics of Neospora caninum and Toxoplasma gondii.</title>
        <authorList>
            <person name="Reid A.J."/>
            <person name="Sohal A."/>
            <person name="Harris D."/>
            <person name="Quail M."/>
            <person name="Sanders M."/>
            <person name="Berriman M."/>
            <person name="Wastling J.M."/>
            <person name="Pain A."/>
        </authorList>
    </citation>
    <scope>NUCLEOTIDE SEQUENCE</scope>
    <source>
        <strain evidence="2">Liverpool</strain>
    </source>
</reference>
<organism evidence="2 4">
    <name type="scientific">Neospora caninum (strain Liverpool)</name>
    <dbReference type="NCBI Taxonomy" id="572307"/>
    <lineage>
        <taxon>Eukaryota</taxon>
        <taxon>Sar</taxon>
        <taxon>Alveolata</taxon>
        <taxon>Apicomplexa</taxon>
        <taxon>Conoidasida</taxon>
        <taxon>Coccidia</taxon>
        <taxon>Eucoccidiorida</taxon>
        <taxon>Eimeriorina</taxon>
        <taxon>Sarcocystidae</taxon>
        <taxon>Neospora</taxon>
    </lineage>
</organism>
<sequence>MQELASISCVGPPSPDTRTTDTIEKERGSETSEGAPLPRCGLAGNPQTEASLHVSLSVEDSASSVPLAAPVLSLRLTALRRKRRVWGQTAADANCPMASPSFPTSTAASAVARGLRARSDGRQQPSRSFAAQSARRQRAPQPETRARASPSAFSLSASNASPPSGFRPLPTLARGGGQRPAIGGLAGLPESVRPPPSPFFPQQPAPSPSPLPSSASASAPASRPGDAAPPVSTVPHHGFVPRAPSAFVTPSPHSSPSAPFPPLPRGASASSAPPPLPGPFPASPLYGEGGPRGAPQRPVPSMAGGAPNRVPPSTGLPTFPSASPSSPSPSPSHPSSAPLAFGPSSAWPPSKRADLGPPCLTFEDSLFFSLLSLIESVAIPPSPTSDKARRRGAGPQASDRGRRPGEGLQAPDPAHAKVQELLHTKRTLLLQLYAIVYGEPQTSRRSSSPPSLSSVYLRPAPAQASQLARGPLSAAALASVLPDFRRLPSAKTHKHLIALTEKYKNVSDLGQELRRDNALTPRVWLSLFYSLQAMGPKDSYDKLYLFFLRTLLPTFPHFFEAPGSSAFRSSSPSSKTGERPGSGDAAAAAAANSGKVNEKQKAKNAIDFEPLFFRIDSESFLPLVEALARARLPYASLFCLQGALSLWGTRLVKNEADMQQALRILRGIALSVADQIKFPAQAPRTEKLASPVSPSSPVSPASPVSPSSPVLPSSPVTSSSPVLPSSPASTSTGSSASASSTWRSPRTLDEPVTEEGFARASYAVVAAWQELWLIFQRLPDVRPSAKISFFLQALPWAAAMQRTCDEVYANMPTDVGNLAALAYSARMRQTYIFRQLQHLQEDRRGTSQAQSGELTGDVSSAAASSNSPDGASLLSVYPDALYVSLPSLKASPHAPPPPLDSRASPRADRPADSLSPTELSASPWQARVLGAPPLLPPSGLGDEREGDWTQVAKGLWGGKGLFGDGVQFLQASHELLSDWSFLWAMPGEAEPVWLKLAAFAARLHRADAPRCSLEAEQGDRQAELEGGEGAESPLFDGTPAGAANEVGKNAFRSWEVRMQADLEAGLVKRAGLSAFHLRNHASVPLSAATPPSAGHAETAGGNVEDPESAEWLSLPRTLVALEHLYCRAAHEFCRAPQHAIEQFVRTRPRDFIMLMFQNLIPRLPPLRQDERDDRGVHVAALTLLAVRWRWVCTWTSDGNPTATAGGLNRVLPLSRFENFMKAISVLYSEALYTARLLQPHQQERYLLLQQLLRHLGYTPHNRITIHQLATHGGPRAAANVVCMLAATREMHAATGLRHALFEVLSSLLSNLFCKGIFFWPSRSPGPPFVPYRLADASSSSPLATSPRHLPPPSPPSVSSSPPSQQAGNLVFAPSPVTLLPYLHLVALDTSQLRSVNPRVSYLRRTIRLYQVLFEACLRTPGFNGMGPQQLISHFASRQVGETGSRGRAPSSTPVNPNSGLPESPDTPRVSACLPSRSSLVPSGCLPGETKAAQISASSGEQGRRAAMPKVLAEGEKASEEMQAEGTVTLYGLTEASVHRSWAVPLAQHADVDRALHLPLLLPHLLNIWKEKLHARRYSALRSTLFRSTQQSAEAADKTEGETRQTGEATEDDLEGGTAEGREETARGPGPAGTKPVSPELAVSTLVLFLCRAAGIPLPAHLRGVDELQAAAATHGDSEAGGNQETRGRTGQKQEGPGQGEAVGPRWEVPPQHASRQRGLGHEKEGGEQEALQSEEAEASPSEGNEGTSGTCTPKAEQEQEARRVDPTGETDDAVQAAKATEDSEFAALQLEDEGDLALSSLTFDADGNLFISEEKSGEAATARERSQPESTKPATAGDGEKLHSGQGSVSAPSSHDMCRAEEEAKGMEMGADPEVAGALDSSRFAEPLRHLTLTTLATGMTVVDEELQCLNEVINRLNAKFGSSVSSPATAETIEKDAFLSACFHPFPSIAAYQTALSSLYDAFDLLFVEKLSSASVPELQFLALNTRRVIKLPHYLPFPAREDARSQLGSSAESLAPPVAEAGASGSPWRDSEREAGAAAEGREENGADRGREPGLELDEEEEPSARRGTKRAEPQLVHSRRWEEAMKDRREFFYGSLMQALVLRLTKLNSSLRRFFARASAGELPSAEAKAEQTDAATGGKEAMRSQAQEAVSLFELLLHMLAGSPLPVQRELLFLLLQRTDGSADHDPEAGRTEQDATSVADQSDLTLASPSHLGGTAADSAADHKSGLSEEMERQDLLVHLSKPFELLCNAVPTLSDCQLFRLVLAVARLDLLGCLFPTDEEKAWRGSALSYPAPSAAASPLTCPVFFAASPLAAASLTAERQRLLGPHTPQAEGGQGNGGDGSPSSNSLRNLHGSSPALSADSIQLHLLLAPELERKEGVDDPRETVKQGTDGDNRELRKETRETPERRREEQSDRLQREWREEKRRAATHLQRALEGSLRAKLAYGWETLSFSEATGLLWALTVMPEPKMDLLVLLFDRIESFFNVVLQEQRVIEQPADLPNHIPFLTSGPIYRFLATQTPVDSTRLRAACVSLLHEGDSSVVSSLQARFPLCWVALEVLSSTRFHQERSIFSDAFAASGSGKAPYEGDHGTESEDETEGQSRKTSLRANSVVSPLAQSVIRMAQMKHGLSLLWATDFQIPGLPFYFDLALPKERVVFLLGSHCASVALAEDADAFDPLSCISGLEPDLVVAVPTLPLVVQRRGASADGVGEARHLGEERDFDWELSECVVGPPRSGINEIGEQKQKFRDAGSCGGRRLIRRLTEKAGYRLIEIDTPDAAQVDAALNCVLSSPSGEHVS</sequence>
<feature type="region of interest" description="Disordered" evidence="1">
    <location>
        <begin position="842"/>
        <end position="868"/>
    </location>
</feature>
<dbReference type="Proteomes" id="UP000007494">
    <property type="component" value="Chromosome Ia"/>
</dbReference>
<feature type="region of interest" description="Disordered" evidence="1">
    <location>
        <begin position="888"/>
        <end position="919"/>
    </location>
</feature>
<feature type="compositionally biased region" description="Polar residues" evidence="1">
    <location>
        <begin position="1680"/>
        <end position="1692"/>
    </location>
</feature>
<feature type="region of interest" description="Disordered" evidence="1">
    <location>
        <begin position="1586"/>
        <end position="1637"/>
    </location>
</feature>
<dbReference type="OMA" id="HEFCRAP"/>
<name>F0V716_NEOCL</name>
<feature type="region of interest" description="Disordered" evidence="1">
    <location>
        <begin position="2212"/>
        <end position="2233"/>
    </location>
</feature>
<feature type="region of interest" description="Disordered" evidence="1">
    <location>
        <begin position="2187"/>
        <end position="2206"/>
    </location>
</feature>
<gene>
    <name evidence="3" type="ORF">BN1204_000050</name>
    <name evidence="2" type="ORF">NCLIV_000050</name>
</gene>
<evidence type="ECO:0000313" key="4">
    <source>
        <dbReference type="Proteomes" id="UP000007494"/>
    </source>
</evidence>
<dbReference type="GeneID" id="13440516"/>
<feature type="compositionally biased region" description="Basic and acidic residues" evidence="1">
    <location>
        <begin position="1594"/>
        <end position="1604"/>
    </location>
</feature>
<dbReference type="RefSeq" id="XP_003879542.1">
    <property type="nucleotide sequence ID" value="XM_003879493.1"/>
</dbReference>
<dbReference type="EMBL" id="FR823380">
    <property type="protein sequence ID" value="CBZ49507.1"/>
    <property type="molecule type" value="Genomic_DNA"/>
</dbReference>
<evidence type="ECO:0000313" key="2">
    <source>
        <dbReference type="EMBL" id="CBZ49507.1"/>
    </source>
</evidence>
<feature type="region of interest" description="Disordered" evidence="1">
    <location>
        <begin position="1814"/>
        <end position="1864"/>
    </location>
</feature>
<feature type="compositionally biased region" description="Low complexity" evidence="1">
    <location>
        <begin position="122"/>
        <end position="142"/>
    </location>
</feature>
<accession>F0V716</accession>
<feature type="compositionally biased region" description="Basic and acidic residues" evidence="1">
    <location>
        <begin position="18"/>
        <end position="30"/>
    </location>
</feature>
<feature type="compositionally biased region" description="Low complexity" evidence="1">
    <location>
        <begin position="688"/>
        <end position="745"/>
    </location>
</feature>
<proteinExistence type="predicted"/>
<feature type="region of interest" description="Disordered" evidence="1">
    <location>
        <begin position="1"/>
        <end position="46"/>
    </location>
</feature>
<feature type="region of interest" description="Disordered" evidence="1">
    <location>
        <begin position="563"/>
        <end position="594"/>
    </location>
</feature>
<reference evidence="3" key="4">
    <citation type="journal article" date="2015" name="PLoS ONE">
        <title>Comprehensive Evaluation of Toxoplasma gondii VEG and Neospora caninum LIV Genomes with Tachyzoite Stage Transcriptome and Proteome Defines Novel Transcript Features.</title>
        <authorList>
            <person name="Ramaprasad A."/>
            <person name="Mourier T."/>
            <person name="Naeem R."/>
            <person name="Malas T.B."/>
            <person name="Moussa E."/>
            <person name="Panigrahi A."/>
            <person name="Vermont S.J."/>
            <person name="Otto T.D."/>
            <person name="Wastling J."/>
            <person name="Pain A."/>
        </authorList>
    </citation>
    <scope>NUCLEOTIDE SEQUENCE</scope>
    <source>
        <strain evidence="3">Liverpool</strain>
    </source>
</reference>
<reference evidence="2" key="1">
    <citation type="submission" date="2011-02" db="EMBL/GenBank/DDBJ databases">
        <authorList>
            <person name="Aslett M."/>
        </authorList>
    </citation>
    <scope>NUCLEOTIDE SEQUENCE</scope>
    <source>
        <strain evidence="2">Liverpool</strain>
    </source>
</reference>
<feature type="compositionally biased region" description="Low complexity" evidence="1">
    <location>
        <begin position="563"/>
        <end position="574"/>
    </location>
</feature>
<feature type="region of interest" description="Disordered" evidence="1">
    <location>
        <begin position="1438"/>
        <end position="1472"/>
    </location>
</feature>
<dbReference type="VEuPathDB" id="ToxoDB:NCLIV_000050"/>
<evidence type="ECO:0000313" key="3">
    <source>
        <dbReference type="EMBL" id="CEL64086.1"/>
    </source>
</evidence>
<feature type="compositionally biased region" description="Polar residues" evidence="1">
    <location>
        <begin position="846"/>
        <end position="868"/>
    </location>
</feature>
<feature type="region of interest" description="Disordered" evidence="1">
    <location>
        <begin position="2587"/>
        <end position="2616"/>
    </location>
</feature>
<feature type="region of interest" description="Disordered" evidence="1">
    <location>
        <begin position="93"/>
        <end position="351"/>
    </location>
</feature>
<evidence type="ECO:0000256" key="1">
    <source>
        <dbReference type="SAM" id="MobiDB-lite"/>
    </source>
</evidence>
<dbReference type="PANTHER" id="PTHR24216:SF65">
    <property type="entry name" value="PAXILLIN-LIKE PROTEIN 1"/>
    <property type="match status" value="1"/>
</dbReference>
<feature type="compositionally biased region" description="Basic and acidic residues" evidence="1">
    <location>
        <begin position="2031"/>
        <end position="2056"/>
    </location>
</feature>
<feature type="compositionally biased region" description="Basic and acidic residues" evidence="1">
    <location>
        <begin position="1755"/>
        <end position="1766"/>
    </location>
</feature>
<feature type="region of interest" description="Disordered" evidence="1">
    <location>
        <begin position="2332"/>
        <end position="2361"/>
    </location>
</feature>
<reference evidence="4" key="3">
    <citation type="journal article" date="2012" name="PLoS Pathog.">
        <title>Comparative genomics of the apicomplexan parasites Toxoplasma gondii and Neospora caninum: Coccidia differing in host range and transmission strategy.</title>
        <authorList>
            <person name="Reid A.J."/>
            <person name="Vermont S.J."/>
            <person name="Cotton J.A."/>
            <person name="Harris D."/>
            <person name="Hill-Cawthorne G.A."/>
            <person name="Konen-Waisman S."/>
            <person name="Latham S.M."/>
            <person name="Mourier T."/>
            <person name="Norton R."/>
            <person name="Quail M.A."/>
            <person name="Sanders M."/>
            <person name="Shanmugam D."/>
            <person name="Sohal A."/>
            <person name="Wasmuth J.D."/>
            <person name="Brunk B."/>
            <person name="Grigg M.E."/>
            <person name="Howard J.C."/>
            <person name="Parkinson J."/>
            <person name="Roos D.S."/>
            <person name="Trees A.J."/>
            <person name="Berriman M."/>
            <person name="Pain A."/>
            <person name="Wastling J.M."/>
        </authorList>
    </citation>
    <scope>NUCLEOTIDE SEQUENCE [LARGE SCALE GENOMIC DNA]</scope>
    <source>
        <strain evidence="4">Liverpool</strain>
    </source>
</reference>
<feature type="region of interest" description="Disordered" evidence="1">
    <location>
        <begin position="1340"/>
        <end position="1366"/>
    </location>
</feature>
<feature type="compositionally biased region" description="Pro residues" evidence="1">
    <location>
        <begin position="192"/>
        <end position="211"/>
    </location>
</feature>
<dbReference type="PANTHER" id="PTHR24216">
    <property type="entry name" value="PAXILLIN-RELATED"/>
    <property type="match status" value="1"/>
</dbReference>
<feature type="compositionally biased region" description="Polar residues" evidence="1">
    <location>
        <begin position="151"/>
        <end position="162"/>
    </location>
</feature>
<feature type="region of interest" description="Disordered" evidence="1">
    <location>
        <begin position="2380"/>
        <end position="2424"/>
    </location>
</feature>
<feature type="region of interest" description="Disordered" evidence="1">
    <location>
        <begin position="685"/>
        <end position="748"/>
    </location>
</feature>
<feature type="region of interest" description="Disordered" evidence="1">
    <location>
        <begin position="1014"/>
        <end position="1041"/>
    </location>
</feature>
<feature type="region of interest" description="Disordered" evidence="1">
    <location>
        <begin position="1086"/>
        <end position="1107"/>
    </location>
</feature>
<feature type="region of interest" description="Disordered" evidence="1">
    <location>
        <begin position="1672"/>
        <end position="1780"/>
    </location>
</feature>
<protein>
    <submittedName>
        <fullName evidence="2">Uncharacterized protein</fullName>
    </submittedName>
</protein>
<feature type="compositionally biased region" description="Basic and acidic residues" evidence="1">
    <location>
        <begin position="1814"/>
        <end position="1827"/>
    </location>
</feature>
<feature type="compositionally biased region" description="Pro residues" evidence="1">
    <location>
        <begin position="272"/>
        <end position="282"/>
    </location>
</feature>
<feature type="compositionally biased region" description="Low complexity" evidence="1">
    <location>
        <begin position="212"/>
        <end position="230"/>
    </location>
</feature>
<keyword evidence="4" id="KW-1185">Reference proteome</keyword>
<feature type="region of interest" description="Disordered" evidence="1">
    <location>
        <begin position="2008"/>
        <end position="2077"/>
    </location>
</feature>
<feature type="compositionally biased region" description="Low complexity" evidence="1">
    <location>
        <begin position="98"/>
        <end position="110"/>
    </location>
</feature>
<dbReference type="EMBL" id="LN714474">
    <property type="protein sequence ID" value="CEL64086.1"/>
    <property type="molecule type" value="Genomic_DNA"/>
</dbReference>